<keyword evidence="2" id="KW-0813">Transport</keyword>
<keyword evidence="5" id="KW-0677">Repeat</keyword>
<dbReference type="Gene3D" id="3.40.50.300">
    <property type="entry name" value="P-loop containing nucleotide triphosphate hydrolases"/>
    <property type="match status" value="2"/>
</dbReference>
<dbReference type="PROSITE" id="PS00211">
    <property type="entry name" value="ABC_TRANSPORTER_1"/>
    <property type="match status" value="1"/>
</dbReference>
<evidence type="ECO:0000256" key="2">
    <source>
        <dbReference type="ARBA" id="ARBA00022448"/>
    </source>
</evidence>
<dbReference type="GO" id="GO:0005886">
    <property type="term" value="C:plasma membrane"/>
    <property type="evidence" value="ECO:0007669"/>
    <property type="project" value="UniProtKB-SubCell"/>
</dbReference>
<dbReference type="SUPFAM" id="SSF52540">
    <property type="entry name" value="P-loop containing nucleoside triphosphate hydrolases"/>
    <property type="match status" value="2"/>
</dbReference>
<dbReference type="EMBL" id="QPJJ01000004">
    <property type="protein sequence ID" value="RCW73196.1"/>
    <property type="molecule type" value="Genomic_DNA"/>
</dbReference>
<dbReference type="CDD" id="cd03215">
    <property type="entry name" value="ABC_Carb_Monos_II"/>
    <property type="match status" value="1"/>
</dbReference>
<reference evidence="11 12" key="1">
    <citation type="submission" date="2018-07" db="EMBL/GenBank/DDBJ databases">
        <title>Genomic Encyclopedia of Type Strains, Phase IV (KMG-IV): sequencing the most valuable type-strain genomes for metagenomic binning, comparative biology and taxonomic classification.</title>
        <authorList>
            <person name="Goeker M."/>
        </authorList>
    </citation>
    <scope>NUCLEOTIDE SEQUENCE [LARGE SCALE GENOMIC DNA]</scope>
    <source>
        <strain evidence="11 12">DSM 27696</strain>
    </source>
</reference>
<comment type="caution">
    <text evidence="11">The sequence shown here is derived from an EMBL/GenBank/DDBJ whole genome shotgun (WGS) entry which is preliminary data.</text>
</comment>
<dbReference type="InterPro" id="IPR017871">
    <property type="entry name" value="ABC_transporter-like_CS"/>
</dbReference>
<keyword evidence="4" id="KW-0762">Sugar transport</keyword>
<dbReference type="OrthoDB" id="9771863at2"/>
<dbReference type="GO" id="GO:0016887">
    <property type="term" value="F:ATP hydrolysis activity"/>
    <property type="evidence" value="ECO:0007669"/>
    <property type="project" value="InterPro"/>
</dbReference>
<dbReference type="Pfam" id="PF00005">
    <property type="entry name" value="ABC_tran"/>
    <property type="match status" value="2"/>
</dbReference>
<gene>
    <name evidence="11" type="ORF">DFR57_104194</name>
</gene>
<dbReference type="CDD" id="cd03216">
    <property type="entry name" value="ABC_Carb_Monos_I"/>
    <property type="match status" value="1"/>
</dbReference>
<evidence type="ECO:0000256" key="1">
    <source>
        <dbReference type="ARBA" id="ARBA00004202"/>
    </source>
</evidence>
<dbReference type="InterPro" id="IPR050107">
    <property type="entry name" value="ABC_carbohydrate_import_ATPase"/>
</dbReference>
<proteinExistence type="predicted"/>
<dbReference type="FunFam" id="3.40.50.300:FF:000127">
    <property type="entry name" value="Ribose import ATP-binding protein RbsA"/>
    <property type="match status" value="1"/>
</dbReference>
<keyword evidence="7 11" id="KW-0067">ATP-binding</keyword>
<dbReference type="Proteomes" id="UP000252585">
    <property type="component" value="Unassembled WGS sequence"/>
</dbReference>
<organism evidence="11 12">
    <name type="scientific">Saliterribacillus persicus</name>
    <dbReference type="NCBI Taxonomy" id="930114"/>
    <lineage>
        <taxon>Bacteria</taxon>
        <taxon>Bacillati</taxon>
        <taxon>Bacillota</taxon>
        <taxon>Bacilli</taxon>
        <taxon>Bacillales</taxon>
        <taxon>Bacillaceae</taxon>
        <taxon>Saliterribacillus</taxon>
    </lineage>
</organism>
<evidence type="ECO:0000313" key="12">
    <source>
        <dbReference type="Proteomes" id="UP000252585"/>
    </source>
</evidence>
<dbReference type="InterPro" id="IPR003593">
    <property type="entry name" value="AAA+_ATPase"/>
</dbReference>
<dbReference type="GO" id="GO:0005524">
    <property type="term" value="F:ATP binding"/>
    <property type="evidence" value="ECO:0007669"/>
    <property type="project" value="UniProtKB-KW"/>
</dbReference>
<dbReference type="AlphaFoldDB" id="A0A368Y1G0"/>
<dbReference type="PROSITE" id="PS50893">
    <property type="entry name" value="ABC_TRANSPORTER_2"/>
    <property type="match status" value="2"/>
</dbReference>
<evidence type="ECO:0000259" key="10">
    <source>
        <dbReference type="PROSITE" id="PS50893"/>
    </source>
</evidence>
<feature type="domain" description="ABC transporter" evidence="10">
    <location>
        <begin position="264"/>
        <end position="507"/>
    </location>
</feature>
<keyword evidence="9" id="KW-0472">Membrane</keyword>
<evidence type="ECO:0000256" key="3">
    <source>
        <dbReference type="ARBA" id="ARBA00022475"/>
    </source>
</evidence>
<dbReference type="InterPro" id="IPR053466">
    <property type="entry name" value="L-arabinose_ABC_transporter"/>
</dbReference>
<name>A0A368Y1G0_9BACI</name>
<evidence type="ECO:0000256" key="9">
    <source>
        <dbReference type="ARBA" id="ARBA00023136"/>
    </source>
</evidence>
<dbReference type="NCBIfam" id="NF040905">
    <property type="entry name" value="GguA"/>
    <property type="match status" value="1"/>
</dbReference>
<keyword evidence="12" id="KW-1185">Reference proteome</keyword>
<evidence type="ECO:0000256" key="6">
    <source>
        <dbReference type="ARBA" id="ARBA00022741"/>
    </source>
</evidence>
<dbReference type="SMART" id="SM00382">
    <property type="entry name" value="AAA"/>
    <property type="match status" value="2"/>
</dbReference>
<evidence type="ECO:0000256" key="8">
    <source>
        <dbReference type="ARBA" id="ARBA00022967"/>
    </source>
</evidence>
<dbReference type="PANTHER" id="PTHR43790:SF1">
    <property type="entry name" value="XYLOSE IMPORT ATP-BINDING PROTEIN XYLG"/>
    <property type="match status" value="1"/>
</dbReference>
<comment type="subcellular location">
    <subcellularLocation>
        <location evidence="1">Cell membrane</location>
        <topology evidence="1">Peripheral membrane protein</topology>
    </subcellularLocation>
</comment>
<feature type="domain" description="ABC transporter" evidence="10">
    <location>
        <begin position="6"/>
        <end position="243"/>
    </location>
</feature>
<accession>A0A368Y1G0</accession>
<dbReference type="InterPro" id="IPR003439">
    <property type="entry name" value="ABC_transporter-like_ATP-bd"/>
</dbReference>
<keyword evidence="6" id="KW-0547">Nucleotide-binding</keyword>
<keyword evidence="8" id="KW-1278">Translocase</keyword>
<protein>
    <submittedName>
        <fullName evidence="11">Multiple monosaccharide ABC transporter ATP-binding protein</fullName>
    </submittedName>
</protein>
<sequence>MADYILEMRNITKTFPGVKALDNVNLKVEKGEIHSLVGENGAGKSTLMKVLSGVYPHGSYDGAIYFDGNECHFKDIKQSEELGIVIIHQELALSPFLSIAENIFLGNERKKYNIMKWQDTFSEAKKLLERVGLKDSPETPVMNIGVGKQQLVEIAKALSKNVKLLILDEPTAALNETDSANLLKLLGELKNEGITSILISHKLNEVSSISDSITILRDGQTIETIDTKEEKASEDRIIKGMVGRELKSRFPDRNAKIGDVVFEVKNWNVYHPQQDRKVIDNANFNIKSGEIVGIAGLMGAGRTELAMSIFGKTYGKKITGELYKNGKKIKADTVSEAIKQGIAYVSEDRKTYGLNLIDDIKRNITLSNLNRISKNSIIDERKEVKEAQFLREKLNIKTPSLQQLAGNLSGGNQQKIVLSKWIFTEPDILILDEPTRGIDVGAKYEIYTQINELAAEGLAVLVISSELPEVLGLADRIYVMNEGKITGELEGEDADQEHVMRYMTGTGGAKRANVN</sequence>
<evidence type="ECO:0000256" key="4">
    <source>
        <dbReference type="ARBA" id="ARBA00022597"/>
    </source>
</evidence>
<keyword evidence="3" id="KW-1003">Cell membrane</keyword>
<evidence type="ECO:0000313" key="11">
    <source>
        <dbReference type="EMBL" id="RCW73196.1"/>
    </source>
</evidence>
<dbReference type="PANTHER" id="PTHR43790">
    <property type="entry name" value="CARBOHYDRATE TRANSPORT ATP-BINDING PROTEIN MG119-RELATED"/>
    <property type="match status" value="1"/>
</dbReference>
<dbReference type="InterPro" id="IPR027417">
    <property type="entry name" value="P-loop_NTPase"/>
</dbReference>
<evidence type="ECO:0000256" key="7">
    <source>
        <dbReference type="ARBA" id="ARBA00022840"/>
    </source>
</evidence>
<dbReference type="RefSeq" id="WP_114352293.1">
    <property type="nucleotide sequence ID" value="NZ_QPJJ01000004.1"/>
</dbReference>
<evidence type="ECO:0000256" key="5">
    <source>
        <dbReference type="ARBA" id="ARBA00022737"/>
    </source>
</evidence>